<reference evidence="2 3" key="1">
    <citation type="submission" date="2016-10" db="EMBL/GenBank/DDBJ databases">
        <authorList>
            <person name="de Groot N.N."/>
        </authorList>
    </citation>
    <scope>NUCLEOTIDE SEQUENCE [LARGE SCALE GENOMIC DNA]</scope>
    <source>
        <strain evidence="2 3">CGMCC 4.3491</strain>
    </source>
</reference>
<dbReference type="EMBL" id="FNPZ01000001">
    <property type="protein sequence ID" value="SDY62424.1"/>
    <property type="molecule type" value="Genomic_DNA"/>
</dbReference>
<dbReference type="RefSeq" id="WP_217634275.1">
    <property type="nucleotide sequence ID" value="NZ_FNPZ01000001.1"/>
</dbReference>
<proteinExistence type="predicted"/>
<evidence type="ECO:0000313" key="3">
    <source>
        <dbReference type="Proteomes" id="UP000198891"/>
    </source>
</evidence>
<gene>
    <name evidence="2" type="ORF">SAMN05216554_0933</name>
</gene>
<sequence length="87" mass="9399">MGRHYRRSVSSQPAVVAEQDSSDPYAAYLSWVERGKPSLSGGGAAAVRPEAGTVLLTEHVQVQELSGLLPAPEKPSPWQRLVGAFRR</sequence>
<dbReference type="AlphaFoldDB" id="A0A1H3LEQ8"/>
<organism evidence="2 3">
    <name type="scientific">Herbiconiux ginsengi</name>
    <dbReference type="NCBI Taxonomy" id="381665"/>
    <lineage>
        <taxon>Bacteria</taxon>
        <taxon>Bacillati</taxon>
        <taxon>Actinomycetota</taxon>
        <taxon>Actinomycetes</taxon>
        <taxon>Micrococcales</taxon>
        <taxon>Microbacteriaceae</taxon>
        <taxon>Herbiconiux</taxon>
    </lineage>
</organism>
<evidence type="ECO:0000313" key="2">
    <source>
        <dbReference type="EMBL" id="SDY62424.1"/>
    </source>
</evidence>
<dbReference type="Proteomes" id="UP000198891">
    <property type="component" value="Unassembled WGS sequence"/>
</dbReference>
<protein>
    <submittedName>
        <fullName evidence="2">Uncharacterized protein</fullName>
    </submittedName>
</protein>
<feature type="region of interest" description="Disordered" evidence="1">
    <location>
        <begin position="1"/>
        <end position="20"/>
    </location>
</feature>
<name>A0A1H3LEQ8_9MICO</name>
<keyword evidence="3" id="KW-1185">Reference proteome</keyword>
<accession>A0A1H3LEQ8</accession>
<evidence type="ECO:0000256" key="1">
    <source>
        <dbReference type="SAM" id="MobiDB-lite"/>
    </source>
</evidence>